<evidence type="ECO:0000313" key="3">
    <source>
        <dbReference type="EMBL" id="CAL6112139.1"/>
    </source>
</evidence>
<dbReference type="AlphaFoldDB" id="A0AA86PBM8"/>
<dbReference type="EMBL" id="CATOUU010000626">
    <property type="protein sequence ID" value="CAI9935820.1"/>
    <property type="molecule type" value="Genomic_DNA"/>
</dbReference>
<evidence type="ECO:0000313" key="4">
    <source>
        <dbReference type="Proteomes" id="UP001642409"/>
    </source>
</evidence>
<reference evidence="2" key="1">
    <citation type="submission" date="2023-06" db="EMBL/GenBank/DDBJ databases">
        <authorList>
            <person name="Kurt Z."/>
        </authorList>
    </citation>
    <scope>NUCLEOTIDE SEQUENCE</scope>
</reference>
<accession>A0AA86PBM8</accession>
<dbReference type="EMBL" id="CAXDID020000732">
    <property type="protein sequence ID" value="CAL6112139.1"/>
    <property type="molecule type" value="Genomic_DNA"/>
</dbReference>
<dbReference type="Proteomes" id="UP001642409">
    <property type="component" value="Unassembled WGS sequence"/>
</dbReference>
<gene>
    <name evidence="2" type="ORF">HINF_LOCUS23465</name>
    <name evidence="3" type="ORF">HINF_LOCUS76898</name>
</gene>
<feature type="region of interest" description="Disordered" evidence="1">
    <location>
        <begin position="80"/>
        <end position="103"/>
    </location>
</feature>
<evidence type="ECO:0000256" key="1">
    <source>
        <dbReference type="SAM" id="MobiDB-lite"/>
    </source>
</evidence>
<reference evidence="3 4" key="2">
    <citation type="submission" date="2024-07" db="EMBL/GenBank/DDBJ databases">
        <authorList>
            <person name="Akdeniz Z."/>
        </authorList>
    </citation>
    <scope>NUCLEOTIDE SEQUENCE [LARGE SCALE GENOMIC DNA]</scope>
</reference>
<sequence length="310" mass="35388">MKEKFALPLSPKKVLQKMSPSIGQTLSLMRQANDLVVKQTSPRTRSTESKYSHLKMLLLQSTPSAHVNNEQNILDTSYNERDSLHSPNIPSIRDSDLVRSPSPNSPLNQFKHQSFFQQNQNQNNIINIQRPFSSPLTNQQITSPPPLQNNEESFTTENIQFVPTTKVIKVPVHKKPPRKPTKEECVSNIRTQSSFQSEEQINRGKTEESLQEIDVQMKQPDIGRKKVQSENRIGSETVNLQRANNKQIIQIDQIQNMRIVRKGLTTKNTIKNVVNEISLISKDTPVLSLQKRDQTPDQLKIIQDSNIVDK</sequence>
<name>A0AA86PBM8_9EUKA</name>
<evidence type="ECO:0000313" key="2">
    <source>
        <dbReference type="EMBL" id="CAI9935820.1"/>
    </source>
</evidence>
<proteinExistence type="predicted"/>
<protein>
    <submittedName>
        <fullName evidence="3">Hypothetical_protein</fullName>
    </submittedName>
</protein>
<comment type="caution">
    <text evidence="2">The sequence shown here is derived from an EMBL/GenBank/DDBJ whole genome shotgun (WGS) entry which is preliminary data.</text>
</comment>
<keyword evidence="4" id="KW-1185">Reference proteome</keyword>
<organism evidence="2">
    <name type="scientific">Hexamita inflata</name>
    <dbReference type="NCBI Taxonomy" id="28002"/>
    <lineage>
        <taxon>Eukaryota</taxon>
        <taxon>Metamonada</taxon>
        <taxon>Diplomonadida</taxon>
        <taxon>Hexamitidae</taxon>
        <taxon>Hexamitinae</taxon>
        <taxon>Hexamita</taxon>
    </lineage>
</organism>